<dbReference type="STRING" id="1783515.A4E84_29725"/>
<gene>
    <name evidence="1" type="ORF">A4E84_29725</name>
</gene>
<dbReference type="AlphaFoldDB" id="A0A143C793"/>
<dbReference type="KEGG" id="stsi:A4E84_29725"/>
<proteinExistence type="predicted"/>
<protein>
    <submittedName>
        <fullName evidence="1">Uncharacterized protein</fullName>
    </submittedName>
</protein>
<accession>A0A143C793</accession>
<evidence type="ECO:0000313" key="2">
    <source>
        <dbReference type="Proteomes" id="UP000076096"/>
    </source>
</evidence>
<reference evidence="2" key="1">
    <citation type="submission" date="2016-04" db="EMBL/GenBank/DDBJ databases">
        <authorList>
            <person name="Zhang B."/>
        </authorList>
    </citation>
    <scope>NUCLEOTIDE SEQUENCE [LARGE SCALE GENOMIC DNA]</scope>
    <source>
        <strain evidence="2">S10</strain>
    </source>
</reference>
<keyword evidence="2" id="KW-1185">Reference proteome</keyword>
<name>A0A143C793_9ACTN</name>
<dbReference type="RefSeq" id="WP_062929475.1">
    <property type="nucleotide sequence ID" value="NZ_CP015098.1"/>
</dbReference>
<organism evidence="1 2">
    <name type="scientific">Streptomyces qaidamensis</name>
    <dbReference type="NCBI Taxonomy" id="1783515"/>
    <lineage>
        <taxon>Bacteria</taxon>
        <taxon>Bacillati</taxon>
        <taxon>Actinomycetota</taxon>
        <taxon>Actinomycetes</taxon>
        <taxon>Kitasatosporales</taxon>
        <taxon>Streptomycetaceae</taxon>
        <taxon>Streptomyces</taxon>
        <taxon>Streptomyces aurantiacus group</taxon>
    </lineage>
</organism>
<dbReference type="Proteomes" id="UP000076096">
    <property type="component" value="Chromosome"/>
</dbReference>
<evidence type="ECO:0000313" key="1">
    <source>
        <dbReference type="EMBL" id="AMW13307.1"/>
    </source>
</evidence>
<sequence>MDDSLSFESFFKGAKKAAHRAMDDHARREYDEFALHAGVAIERLAKAILVKMNPLYIASGKVAVVAGQKQFAIHTITMSEALKRLAHLDIVKMTQPLQTLIEQRNGTVHASGDDAAKNQIPTLVTTIAAMLKHLGTPIDDFWGRWTSAVNVAVDKQRNEIQRDVEIRIKQARHLFEDRFQRLPPELKEHAVSLEPHVITAAFDYLVEIDGKMHPSSIMTPGGPCPSCTAQTTLLFGMVDRSADHTQYAPDGISCHVCGLSLGGFDEMAALRDILGPSNEAYEQLRTEALSAFFGRDSDTD</sequence>
<dbReference type="EMBL" id="CP015098">
    <property type="protein sequence ID" value="AMW13307.1"/>
    <property type="molecule type" value="Genomic_DNA"/>
</dbReference>